<keyword evidence="4" id="KW-0378">Hydrolase</keyword>
<dbReference type="InterPro" id="IPR001915">
    <property type="entry name" value="Peptidase_M48"/>
</dbReference>
<dbReference type="GO" id="GO:0051603">
    <property type="term" value="P:proteolysis involved in protein catabolic process"/>
    <property type="evidence" value="ECO:0007669"/>
    <property type="project" value="TreeGrafter"/>
</dbReference>
<sequence precursor="true">MTSRSGRAGRRQAGKRLGVAASVLAVLASSLATPRVAHAQDDGASLIRDTEIEEILHHDADPIYAAAGIDPKTVRILIIGDKTLNAFATQGLQMGINTGLILQTENPNQLRGVIAHETGHLAGGHPIRSDEMMKAGLKPMILTMGLGILAALAGSPDGGAALIANSQFAGALGALGYSREQESRADQAGAGFLEATGQSGRGLVEFFDNFRYQEVFDQSRRFAYFRSHPLSSDRIEALRGRVERLPHYGAVDTPADLAEHEVMKAKLEGFLNPQIALMKYKETDTSFPARYARAIAYYQMKDPDRALQLLDPLIADHPDNPYLWELKGQILFEFNRVAQAEEPQRKSVQLKPDAPLLRINLGQTLIGMNDPKKVDEGVRELKRALLNDPENAVAWRLLADAYDKQHKDGEARLATAEQYFSLGATREAKVFAMRARELLQKNTPDWRRATDIVLASSPSKQDLQALAKEGAVVSSPGL</sequence>
<dbReference type="Pfam" id="PF23914">
    <property type="entry name" value="TPR_CcmH_CycH"/>
    <property type="match status" value="1"/>
</dbReference>
<keyword evidence="2 10" id="KW-0645">Protease</keyword>
<proteinExistence type="predicted"/>
<dbReference type="PROSITE" id="PS51318">
    <property type="entry name" value="TAT"/>
    <property type="match status" value="1"/>
</dbReference>
<dbReference type="Gene3D" id="1.25.40.10">
    <property type="entry name" value="Tetratricopeptide repeat domain"/>
    <property type="match status" value="1"/>
</dbReference>
<evidence type="ECO:0000256" key="7">
    <source>
        <dbReference type="SAM" id="SignalP"/>
    </source>
</evidence>
<dbReference type="Pfam" id="PF01435">
    <property type="entry name" value="Peptidase_M48"/>
    <property type="match status" value="1"/>
</dbReference>
<evidence type="ECO:0000313" key="10">
    <source>
        <dbReference type="EMBL" id="ENZ83701.1"/>
    </source>
</evidence>
<keyword evidence="7" id="KW-0732">Signal</keyword>
<feature type="chain" id="PRO_5004340405" evidence="7">
    <location>
        <begin position="40"/>
        <end position="478"/>
    </location>
</feature>
<dbReference type="PANTHER" id="PTHR22726:SF1">
    <property type="entry name" value="METALLOENDOPEPTIDASE OMA1, MITOCHONDRIAL"/>
    <property type="match status" value="1"/>
</dbReference>
<dbReference type="RefSeq" id="WP_004615252.1">
    <property type="nucleotide sequence ID" value="NZ_APMP01000001.1"/>
</dbReference>
<dbReference type="GO" id="GO:0046872">
    <property type="term" value="F:metal ion binding"/>
    <property type="evidence" value="ECO:0007669"/>
    <property type="project" value="UniProtKB-KW"/>
</dbReference>
<keyword evidence="5" id="KW-0862">Zinc</keyword>
<evidence type="ECO:0000256" key="6">
    <source>
        <dbReference type="ARBA" id="ARBA00023049"/>
    </source>
</evidence>
<accession>R0D584</accession>
<dbReference type="InterPro" id="IPR006311">
    <property type="entry name" value="TAT_signal"/>
</dbReference>
<keyword evidence="3" id="KW-0479">Metal-binding</keyword>
<dbReference type="InterPro" id="IPR051156">
    <property type="entry name" value="Mito/Outer_Membr_Metalloprot"/>
</dbReference>
<feature type="domain" description="Cytochrome c-type biogenesis protein H TPR" evidence="9">
    <location>
        <begin position="315"/>
        <end position="406"/>
    </location>
</feature>
<keyword evidence="6" id="KW-0482">Metalloprotease</keyword>
<dbReference type="Gene3D" id="3.30.2010.10">
    <property type="entry name" value="Metalloproteases ('zincins'), catalytic domain"/>
    <property type="match status" value="1"/>
</dbReference>
<comment type="caution">
    <text evidence="10">The sequence shown here is derived from an EMBL/GenBank/DDBJ whole genome shotgun (WGS) entry which is preliminary data.</text>
</comment>
<evidence type="ECO:0000256" key="1">
    <source>
        <dbReference type="ARBA" id="ARBA00001947"/>
    </source>
</evidence>
<evidence type="ECO:0000256" key="4">
    <source>
        <dbReference type="ARBA" id="ARBA00022801"/>
    </source>
</evidence>
<dbReference type="OrthoDB" id="9814887at2"/>
<organism evidence="10 11">
    <name type="scientific">Caulobacter vibrioides OR37</name>
    <dbReference type="NCBI Taxonomy" id="1292034"/>
    <lineage>
        <taxon>Bacteria</taxon>
        <taxon>Pseudomonadati</taxon>
        <taxon>Pseudomonadota</taxon>
        <taxon>Alphaproteobacteria</taxon>
        <taxon>Caulobacterales</taxon>
        <taxon>Caulobacteraceae</taxon>
        <taxon>Caulobacter</taxon>
    </lineage>
</organism>
<dbReference type="GO" id="GO:0004222">
    <property type="term" value="F:metalloendopeptidase activity"/>
    <property type="evidence" value="ECO:0007669"/>
    <property type="project" value="InterPro"/>
</dbReference>
<protein>
    <submittedName>
        <fullName evidence="10">Putative Zn-dependent protease</fullName>
    </submittedName>
</protein>
<dbReference type="PATRIC" id="fig|1292034.3.peg.203"/>
<dbReference type="InterPro" id="IPR056413">
    <property type="entry name" value="TPR_CcmH_CycH"/>
</dbReference>
<dbReference type="EMBL" id="APMP01000001">
    <property type="protein sequence ID" value="ENZ83701.1"/>
    <property type="molecule type" value="Genomic_DNA"/>
</dbReference>
<evidence type="ECO:0000256" key="5">
    <source>
        <dbReference type="ARBA" id="ARBA00022833"/>
    </source>
</evidence>
<comment type="cofactor">
    <cofactor evidence="1">
        <name>Zn(2+)</name>
        <dbReference type="ChEBI" id="CHEBI:29105"/>
    </cofactor>
</comment>
<dbReference type="InterPro" id="IPR011990">
    <property type="entry name" value="TPR-like_helical_dom_sf"/>
</dbReference>
<evidence type="ECO:0000256" key="3">
    <source>
        <dbReference type="ARBA" id="ARBA00022723"/>
    </source>
</evidence>
<reference evidence="10 11" key="1">
    <citation type="journal article" date="2013" name="Genome Announc.">
        <title>Draft Genome Sequence for Caulobacter sp. Strain OR37, a Bacterium Tolerant to Heavy Metals.</title>
        <authorList>
            <person name="Utturkar S.M."/>
            <person name="Bollmann A."/>
            <person name="Brzoska R.M."/>
            <person name="Klingeman D.M."/>
            <person name="Epstein S.E."/>
            <person name="Palumbo A.V."/>
            <person name="Brown S.D."/>
        </authorList>
    </citation>
    <scope>NUCLEOTIDE SEQUENCE [LARGE SCALE GENOMIC DNA]</scope>
    <source>
        <strain evidence="10 11">OR37</strain>
    </source>
</reference>
<name>R0D584_CAUVI</name>
<dbReference type="PANTHER" id="PTHR22726">
    <property type="entry name" value="METALLOENDOPEPTIDASE OMA1"/>
    <property type="match status" value="1"/>
</dbReference>
<feature type="signal peptide" evidence="7">
    <location>
        <begin position="1"/>
        <end position="39"/>
    </location>
</feature>
<dbReference type="AlphaFoldDB" id="R0D584"/>
<keyword evidence="11" id="KW-1185">Reference proteome</keyword>
<feature type="domain" description="Peptidase M48" evidence="8">
    <location>
        <begin position="48"/>
        <end position="241"/>
    </location>
</feature>
<gene>
    <name evidence="10" type="ORF">OR37_00206</name>
</gene>
<dbReference type="GO" id="GO:0016020">
    <property type="term" value="C:membrane"/>
    <property type="evidence" value="ECO:0007669"/>
    <property type="project" value="TreeGrafter"/>
</dbReference>
<evidence type="ECO:0000313" key="11">
    <source>
        <dbReference type="Proteomes" id="UP000013063"/>
    </source>
</evidence>
<dbReference type="CDD" id="cd07324">
    <property type="entry name" value="M48C_Oma1-like"/>
    <property type="match status" value="1"/>
</dbReference>
<dbReference type="SUPFAM" id="SSF48452">
    <property type="entry name" value="TPR-like"/>
    <property type="match status" value="1"/>
</dbReference>
<dbReference type="STRING" id="1292034.OR37_00206"/>
<evidence type="ECO:0000259" key="8">
    <source>
        <dbReference type="Pfam" id="PF01435"/>
    </source>
</evidence>
<dbReference type="eggNOG" id="COG4783">
    <property type="taxonomic scope" value="Bacteria"/>
</dbReference>
<dbReference type="Proteomes" id="UP000013063">
    <property type="component" value="Unassembled WGS sequence"/>
</dbReference>
<evidence type="ECO:0000259" key="9">
    <source>
        <dbReference type="Pfam" id="PF23914"/>
    </source>
</evidence>
<evidence type="ECO:0000256" key="2">
    <source>
        <dbReference type="ARBA" id="ARBA00022670"/>
    </source>
</evidence>